<organism evidence="2 3">
    <name type="scientific">Linum tenue</name>
    <dbReference type="NCBI Taxonomy" id="586396"/>
    <lineage>
        <taxon>Eukaryota</taxon>
        <taxon>Viridiplantae</taxon>
        <taxon>Streptophyta</taxon>
        <taxon>Embryophyta</taxon>
        <taxon>Tracheophyta</taxon>
        <taxon>Spermatophyta</taxon>
        <taxon>Magnoliopsida</taxon>
        <taxon>eudicotyledons</taxon>
        <taxon>Gunneridae</taxon>
        <taxon>Pentapetalae</taxon>
        <taxon>rosids</taxon>
        <taxon>fabids</taxon>
        <taxon>Malpighiales</taxon>
        <taxon>Linaceae</taxon>
        <taxon>Linum</taxon>
    </lineage>
</organism>
<keyword evidence="3" id="KW-1185">Reference proteome</keyword>
<name>A0AAV0R2J0_9ROSI</name>
<gene>
    <name evidence="2" type="ORF">LITE_LOCUS46106</name>
</gene>
<sequence>MGFYIVLILVLFFSMSLFRLFPGGGGLLDSTQIPLDGVWWEPGGSIVVQDVDGTDSVANDFLFGSAEGWWILVDFMIYSYGCDVKLRCEKI</sequence>
<proteinExistence type="predicted"/>
<evidence type="ECO:0000313" key="3">
    <source>
        <dbReference type="Proteomes" id="UP001154282"/>
    </source>
</evidence>
<protein>
    <submittedName>
        <fullName evidence="2">Uncharacterized protein</fullName>
    </submittedName>
</protein>
<dbReference type="EMBL" id="CAMGYJ010000010">
    <property type="protein sequence ID" value="CAI0551708.1"/>
    <property type="molecule type" value="Genomic_DNA"/>
</dbReference>
<dbReference type="AlphaFoldDB" id="A0AAV0R2J0"/>
<keyword evidence="1" id="KW-0732">Signal</keyword>
<accession>A0AAV0R2J0</accession>
<evidence type="ECO:0000313" key="2">
    <source>
        <dbReference type="EMBL" id="CAI0551708.1"/>
    </source>
</evidence>
<dbReference type="Proteomes" id="UP001154282">
    <property type="component" value="Unassembled WGS sequence"/>
</dbReference>
<evidence type="ECO:0000256" key="1">
    <source>
        <dbReference type="SAM" id="SignalP"/>
    </source>
</evidence>
<feature type="signal peptide" evidence="1">
    <location>
        <begin position="1"/>
        <end position="18"/>
    </location>
</feature>
<reference evidence="2" key="1">
    <citation type="submission" date="2022-08" db="EMBL/GenBank/DDBJ databases">
        <authorList>
            <person name="Gutierrez-Valencia J."/>
        </authorList>
    </citation>
    <scope>NUCLEOTIDE SEQUENCE</scope>
</reference>
<feature type="chain" id="PRO_5043976135" evidence="1">
    <location>
        <begin position="19"/>
        <end position="91"/>
    </location>
</feature>
<comment type="caution">
    <text evidence="2">The sequence shown here is derived from an EMBL/GenBank/DDBJ whole genome shotgun (WGS) entry which is preliminary data.</text>
</comment>